<dbReference type="EMBL" id="OX451737">
    <property type="protein sequence ID" value="CAI8600473.1"/>
    <property type="molecule type" value="Genomic_DNA"/>
</dbReference>
<evidence type="ECO:0000313" key="3">
    <source>
        <dbReference type="Proteomes" id="UP001157006"/>
    </source>
</evidence>
<dbReference type="InterPro" id="IPR003657">
    <property type="entry name" value="WRKY_dom"/>
</dbReference>
<reference evidence="2 3" key="1">
    <citation type="submission" date="2023-01" db="EMBL/GenBank/DDBJ databases">
        <authorList>
            <person name="Kreplak J."/>
        </authorList>
    </citation>
    <scope>NUCLEOTIDE SEQUENCE [LARGE SCALE GENOMIC DNA]</scope>
</reference>
<name>A0AAV0ZSA5_VICFA</name>
<dbReference type="AlphaFoldDB" id="A0AAV0ZSA5"/>
<sequence length="193" mass="22523">MENYDDYDSNDFHCCDSDTSYVESNDAQDHNYLVSSGYQTSDDGDGTDNIHNDDLVEVYAFVGDRLTNINSITADEIRAMEFDTVDDAYEFYYQYGKCKGFAFRKSDVRTRGSEGSKITVMRKLVCNKHGLREKKHLSMVDRKRYHIRLTRTKCKARLHVHYKANKDKYVVSVFEEPHNHDVRRRKQYLEGGG</sequence>
<evidence type="ECO:0000259" key="1">
    <source>
        <dbReference type="PROSITE" id="PS50811"/>
    </source>
</evidence>
<accession>A0AAV0ZSA5</accession>
<dbReference type="GO" id="GO:0003700">
    <property type="term" value="F:DNA-binding transcription factor activity"/>
    <property type="evidence" value="ECO:0007669"/>
    <property type="project" value="InterPro"/>
</dbReference>
<protein>
    <recommendedName>
        <fullName evidence="1">WRKY domain-containing protein</fullName>
    </recommendedName>
</protein>
<organism evidence="2 3">
    <name type="scientific">Vicia faba</name>
    <name type="common">Broad bean</name>
    <name type="synonym">Faba vulgaris</name>
    <dbReference type="NCBI Taxonomy" id="3906"/>
    <lineage>
        <taxon>Eukaryota</taxon>
        <taxon>Viridiplantae</taxon>
        <taxon>Streptophyta</taxon>
        <taxon>Embryophyta</taxon>
        <taxon>Tracheophyta</taxon>
        <taxon>Spermatophyta</taxon>
        <taxon>Magnoliopsida</taxon>
        <taxon>eudicotyledons</taxon>
        <taxon>Gunneridae</taxon>
        <taxon>Pentapetalae</taxon>
        <taxon>rosids</taxon>
        <taxon>fabids</taxon>
        <taxon>Fabales</taxon>
        <taxon>Fabaceae</taxon>
        <taxon>Papilionoideae</taxon>
        <taxon>50 kb inversion clade</taxon>
        <taxon>NPAAA clade</taxon>
        <taxon>Hologalegina</taxon>
        <taxon>IRL clade</taxon>
        <taxon>Fabeae</taxon>
        <taxon>Vicia</taxon>
    </lineage>
</organism>
<feature type="domain" description="WRKY" evidence="1">
    <location>
        <begin position="144"/>
        <end position="183"/>
    </location>
</feature>
<dbReference type="Pfam" id="PF03101">
    <property type="entry name" value="FAR1"/>
    <property type="match status" value="1"/>
</dbReference>
<gene>
    <name evidence="2" type="ORF">VFH_II225200</name>
</gene>
<dbReference type="PANTHER" id="PTHR46328:SF33">
    <property type="entry name" value="FAR1 DNA-BINDING DOMAIN PROTEIN"/>
    <property type="match status" value="1"/>
</dbReference>
<evidence type="ECO:0000313" key="2">
    <source>
        <dbReference type="EMBL" id="CAI8600473.1"/>
    </source>
</evidence>
<dbReference type="PANTHER" id="PTHR46328">
    <property type="entry name" value="FAR-RED IMPAIRED RESPONSIVE (FAR1) FAMILY PROTEIN-RELATED"/>
    <property type="match status" value="1"/>
</dbReference>
<keyword evidence="3" id="KW-1185">Reference proteome</keyword>
<dbReference type="Proteomes" id="UP001157006">
    <property type="component" value="Chromosome 2"/>
</dbReference>
<dbReference type="GO" id="GO:0043565">
    <property type="term" value="F:sequence-specific DNA binding"/>
    <property type="evidence" value="ECO:0007669"/>
    <property type="project" value="InterPro"/>
</dbReference>
<proteinExistence type="predicted"/>
<dbReference type="PROSITE" id="PS50811">
    <property type="entry name" value="WRKY"/>
    <property type="match status" value="1"/>
</dbReference>
<dbReference type="InterPro" id="IPR004330">
    <property type="entry name" value="FAR1_DNA_bnd_dom"/>
</dbReference>